<dbReference type="GO" id="GO:0005216">
    <property type="term" value="F:monoatomic ion channel activity"/>
    <property type="evidence" value="ECO:0007669"/>
    <property type="project" value="InterPro"/>
</dbReference>
<dbReference type="GO" id="GO:0016314">
    <property type="term" value="F:phosphatidylinositol-3,4,5-trisphosphate 3-phosphatase activity"/>
    <property type="evidence" value="ECO:0007669"/>
    <property type="project" value="TreeGrafter"/>
</dbReference>
<protein>
    <submittedName>
        <fullName evidence="9">Tyrosine-protein phosphatase TPTE</fullName>
    </submittedName>
</protein>
<feature type="transmembrane region" description="Helical" evidence="7">
    <location>
        <begin position="138"/>
        <end position="157"/>
    </location>
</feature>
<evidence type="ECO:0000313" key="10">
    <source>
        <dbReference type="Proteomes" id="UP001249851"/>
    </source>
</evidence>
<feature type="compositionally biased region" description="Acidic residues" evidence="6">
    <location>
        <begin position="27"/>
        <end position="43"/>
    </location>
</feature>
<dbReference type="InterPro" id="IPR027359">
    <property type="entry name" value="Volt_channel_dom_sf"/>
</dbReference>
<evidence type="ECO:0000256" key="2">
    <source>
        <dbReference type="ARBA" id="ARBA00022692"/>
    </source>
</evidence>
<evidence type="ECO:0000256" key="1">
    <source>
        <dbReference type="ARBA" id="ARBA00004141"/>
    </source>
</evidence>
<reference evidence="9" key="1">
    <citation type="journal article" date="2023" name="G3 (Bethesda)">
        <title>Whole genome assembly and annotation of the endangered Caribbean coral Acropora cervicornis.</title>
        <authorList>
            <person name="Selwyn J.D."/>
            <person name="Vollmer S.V."/>
        </authorList>
    </citation>
    <scope>NUCLEOTIDE SEQUENCE</scope>
    <source>
        <strain evidence="9">K2</strain>
    </source>
</reference>
<dbReference type="PANTHER" id="PTHR12305">
    <property type="entry name" value="PHOSPHATASE WITH HOMOLOGY TO TENSIN"/>
    <property type="match status" value="1"/>
</dbReference>
<dbReference type="SUPFAM" id="SSF52799">
    <property type="entry name" value="(Phosphotyrosine protein) phosphatases II"/>
    <property type="match status" value="1"/>
</dbReference>
<accession>A0AAD9UW35</accession>
<proteinExistence type="predicted"/>
<dbReference type="InterPro" id="IPR005821">
    <property type="entry name" value="Ion_trans_dom"/>
</dbReference>
<dbReference type="Pfam" id="PF00520">
    <property type="entry name" value="Ion_trans"/>
    <property type="match status" value="1"/>
</dbReference>
<organism evidence="9 10">
    <name type="scientific">Acropora cervicornis</name>
    <name type="common">Staghorn coral</name>
    <dbReference type="NCBI Taxonomy" id="6130"/>
    <lineage>
        <taxon>Eukaryota</taxon>
        <taxon>Metazoa</taxon>
        <taxon>Cnidaria</taxon>
        <taxon>Anthozoa</taxon>
        <taxon>Hexacorallia</taxon>
        <taxon>Scleractinia</taxon>
        <taxon>Astrocoeniina</taxon>
        <taxon>Acroporidae</taxon>
        <taxon>Acropora</taxon>
    </lineage>
</organism>
<gene>
    <name evidence="9" type="ORF">P5673_026854</name>
</gene>
<dbReference type="GO" id="GO:0005829">
    <property type="term" value="C:cytosol"/>
    <property type="evidence" value="ECO:0007669"/>
    <property type="project" value="TreeGrafter"/>
</dbReference>
<evidence type="ECO:0000259" key="8">
    <source>
        <dbReference type="PROSITE" id="PS51181"/>
    </source>
</evidence>
<comment type="subcellular location">
    <subcellularLocation>
        <location evidence="1">Membrane</location>
        <topology evidence="1">Multi-pass membrane protein</topology>
    </subcellularLocation>
</comment>
<dbReference type="AlphaFoldDB" id="A0AAD9UW35"/>
<dbReference type="Proteomes" id="UP001249851">
    <property type="component" value="Unassembled WGS sequence"/>
</dbReference>
<dbReference type="InterPro" id="IPR029021">
    <property type="entry name" value="Prot-tyrosine_phosphatase-like"/>
</dbReference>
<evidence type="ECO:0000256" key="3">
    <source>
        <dbReference type="ARBA" id="ARBA00022801"/>
    </source>
</evidence>
<keyword evidence="10" id="KW-1185">Reference proteome</keyword>
<feature type="transmembrane region" description="Helical" evidence="7">
    <location>
        <begin position="169"/>
        <end position="188"/>
    </location>
</feature>
<dbReference type="PANTHER" id="PTHR12305:SF60">
    <property type="entry name" value="PHOSPHATIDYLINOSITOL 3,4,5-TRISPHOSPHATE 3-PHOSPHATASE TPTE2-RELATED"/>
    <property type="match status" value="1"/>
</dbReference>
<keyword evidence="4 7" id="KW-1133">Transmembrane helix</keyword>
<feature type="domain" description="Phosphatase tensin-type" evidence="8">
    <location>
        <begin position="233"/>
        <end position="292"/>
    </location>
</feature>
<evidence type="ECO:0000256" key="4">
    <source>
        <dbReference type="ARBA" id="ARBA00022989"/>
    </source>
</evidence>
<keyword evidence="2 7" id="KW-0812">Transmembrane</keyword>
<evidence type="ECO:0000256" key="6">
    <source>
        <dbReference type="SAM" id="MobiDB-lite"/>
    </source>
</evidence>
<evidence type="ECO:0000313" key="9">
    <source>
        <dbReference type="EMBL" id="KAK2552106.1"/>
    </source>
</evidence>
<dbReference type="SUPFAM" id="SSF81324">
    <property type="entry name" value="Voltage-gated potassium channels"/>
    <property type="match status" value="1"/>
</dbReference>
<sequence length="292" mass="34024">MENLTLNATYRRYGSQEKLVSCKNDDAFENDSDEEEDDDEEEEGNLKELKENGESEFVEVPINPKRICFVTDASLSSWSDPGKHWEKTTCLRKLREKLRKIVEHFGVRVFSLLLVLADIIIVIVDLATEAQSEKILEILSVIIVSYFLLEVLLRMFALGTSFFHRWLEIVDLIVIIISFILTLVFSFLTLHSHAYAKLVVAARLVRVLLFIRIVTEKDQLERATRRMISQNKRRYRQGGFDLDLTYITERVIAMSFPSSGKHKLYRNPISEVVRFLDTKHENHYKVYNLCSK</sequence>
<comment type="caution">
    <text evidence="9">The sequence shown here is derived from an EMBL/GenBank/DDBJ whole genome shotgun (WGS) entry which is preliminary data.</text>
</comment>
<evidence type="ECO:0000256" key="7">
    <source>
        <dbReference type="SAM" id="Phobius"/>
    </source>
</evidence>
<keyword evidence="5 7" id="KW-0472">Membrane</keyword>
<dbReference type="EMBL" id="JARQWQ010000090">
    <property type="protein sequence ID" value="KAK2552106.1"/>
    <property type="molecule type" value="Genomic_DNA"/>
</dbReference>
<feature type="transmembrane region" description="Helical" evidence="7">
    <location>
        <begin position="105"/>
        <end position="126"/>
    </location>
</feature>
<dbReference type="GO" id="GO:0016020">
    <property type="term" value="C:membrane"/>
    <property type="evidence" value="ECO:0007669"/>
    <property type="project" value="UniProtKB-SubCell"/>
</dbReference>
<keyword evidence="3" id="KW-0378">Hydrolase</keyword>
<evidence type="ECO:0000256" key="5">
    <source>
        <dbReference type="ARBA" id="ARBA00023136"/>
    </source>
</evidence>
<dbReference type="InterPro" id="IPR029023">
    <property type="entry name" value="Tensin_phosphatase"/>
</dbReference>
<name>A0AAD9UW35_ACRCE</name>
<dbReference type="InterPro" id="IPR051281">
    <property type="entry name" value="Dual-spec_lipid-protein_phosph"/>
</dbReference>
<reference evidence="9" key="2">
    <citation type="journal article" date="2023" name="Science">
        <title>Genomic signatures of disease resistance in endangered staghorn corals.</title>
        <authorList>
            <person name="Vollmer S.V."/>
            <person name="Selwyn J.D."/>
            <person name="Despard B.A."/>
            <person name="Roesel C.L."/>
        </authorList>
    </citation>
    <scope>NUCLEOTIDE SEQUENCE</scope>
    <source>
        <strain evidence="9">K2</strain>
    </source>
</reference>
<dbReference type="Gene3D" id="3.90.190.10">
    <property type="entry name" value="Protein tyrosine phosphatase superfamily"/>
    <property type="match status" value="1"/>
</dbReference>
<dbReference type="Gene3D" id="1.20.120.350">
    <property type="entry name" value="Voltage-gated potassium channels. Chain C"/>
    <property type="match status" value="1"/>
</dbReference>
<dbReference type="PROSITE" id="PS51181">
    <property type="entry name" value="PPASE_TENSIN"/>
    <property type="match status" value="1"/>
</dbReference>
<feature type="region of interest" description="Disordered" evidence="6">
    <location>
        <begin position="24"/>
        <end position="45"/>
    </location>
</feature>